<evidence type="ECO:0000256" key="1">
    <source>
        <dbReference type="ARBA" id="ARBA00022679"/>
    </source>
</evidence>
<dbReference type="Pfam" id="PF00483">
    <property type="entry name" value="NTP_transferase"/>
    <property type="match status" value="1"/>
</dbReference>
<organism evidence="4 5">
    <name type="scientific">Rheinheimera tilapiae</name>
    <dbReference type="NCBI Taxonomy" id="875043"/>
    <lineage>
        <taxon>Bacteria</taxon>
        <taxon>Pseudomonadati</taxon>
        <taxon>Pseudomonadota</taxon>
        <taxon>Gammaproteobacteria</taxon>
        <taxon>Chromatiales</taxon>
        <taxon>Chromatiaceae</taxon>
        <taxon>Rheinheimera</taxon>
    </lineage>
</organism>
<keyword evidence="2" id="KW-0548">Nucleotidyltransferase</keyword>
<dbReference type="InterPro" id="IPR029044">
    <property type="entry name" value="Nucleotide-diphossugar_trans"/>
</dbReference>
<dbReference type="Gene3D" id="3.90.550.10">
    <property type="entry name" value="Spore Coat Polysaccharide Biosynthesis Protein SpsA, Chain A"/>
    <property type="match status" value="1"/>
</dbReference>
<comment type="caution">
    <text evidence="4">The sequence shown here is derived from an EMBL/GenBank/DDBJ whole genome shotgun (WGS) entry which is preliminary data.</text>
</comment>
<sequence>LALSLAGVQSVVINHAWLGEKIEAQLGDGRQFGLDIVYSPEGETGLETAGGIRLALPLLGDSPFLVVNGDVLTDFPFSRLLHALAPDKMAHLVLVPNPPQHPQGDFALQQDDACVDGPVKYTFSGIALYRPEFFHDVPPGAQKLAPFLRAAMQRGEITAELYQGYWADIGTPQRLADADILFRSKS</sequence>
<dbReference type="EMBL" id="JBHLXP010000003">
    <property type="protein sequence ID" value="MFC0049211.1"/>
    <property type="molecule type" value="Genomic_DNA"/>
</dbReference>
<proteinExistence type="predicted"/>
<name>A0ABV6BEA5_9GAMM</name>
<evidence type="ECO:0000256" key="2">
    <source>
        <dbReference type="ARBA" id="ARBA00022695"/>
    </source>
</evidence>
<protein>
    <submittedName>
        <fullName evidence="4">Nucleotidyltransferase family protein</fullName>
    </submittedName>
</protein>
<evidence type="ECO:0000313" key="4">
    <source>
        <dbReference type="EMBL" id="MFC0049211.1"/>
    </source>
</evidence>
<dbReference type="PANTHER" id="PTHR43584">
    <property type="entry name" value="NUCLEOTIDYL TRANSFERASE"/>
    <property type="match status" value="1"/>
</dbReference>
<dbReference type="RefSeq" id="WP_377244647.1">
    <property type="nucleotide sequence ID" value="NZ_JBHLXP010000003.1"/>
</dbReference>
<reference evidence="4 5" key="1">
    <citation type="submission" date="2024-09" db="EMBL/GenBank/DDBJ databases">
        <authorList>
            <person name="Sun Q."/>
            <person name="Mori K."/>
        </authorList>
    </citation>
    <scope>NUCLEOTIDE SEQUENCE [LARGE SCALE GENOMIC DNA]</scope>
    <source>
        <strain evidence="4 5">KCTC 23315</strain>
    </source>
</reference>
<feature type="non-terminal residue" evidence="4">
    <location>
        <position position="1"/>
    </location>
</feature>
<gene>
    <name evidence="4" type="ORF">ACFFJP_13020</name>
</gene>
<dbReference type="CDD" id="cd06422">
    <property type="entry name" value="NTP_transferase_like_1"/>
    <property type="match status" value="1"/>
</dbReference>
<evidence type="ECO:0000259" key="3">
    <source>
        <dbReference type="Pfam" id="PF00483"/>
    </source>
</evidence>
<dbReference type="InterPro" id="IPR005835">
    <property type="entry name" value="NTP_transferase_dom"/>
</dbReference>
<feature type="domain" description="Nucleotidyl transferase" evidence="3">
    <location>
        <begin position="3"/>
        <end position="178"/>
    </location>
</feature>
<evidence type="ECO:0000313" key="5">
    <source>
        <dbReference type="Proteomes" id="UP001589813"/>
    </source>
</evidence>
<dbReference type="InterPro" id="IPR050065">
    <property type="entry name" value="GlmU-like"/>
</dbReference>
<dbReference type="PANTHER" id="PTHR43584:SF8">
    <property type="entry name" value="N-ACETYLMURAMATE ALPHA-1-PHOSPHATE URIDYLYLTRANSFERASE"/>
    <property type="match status" value="1"/>
</dbReference>
<accession>A0ABV6BEA5</accession>
<keyword evidence="1" id="KW-0808">Transferase</keyword>
<keyword evidence="5" id="KW-1185">Reference proteome</keyword>
<dbReference type="SUPFAM" id="SSF53448">
    <property type="entry name" value="Nucleotide-diphospho-sugar transferases"/>
    <property type="match status" value="1"/>
</dbReference>
<dbReference type="Proteomes" id="UP001589813">
    <property type="component" value="Unassembled WGS sequence"/>
</dbReference>